<name>A0A9X3MQL9_9ACTN</name>
<gene>
    <name evidence="1" type="ORF">OM076_03960</name>
</gene>
<organism evidence="1 2">
    <name type="scientific">Solirubrobacter ginsenosidimutans</name>
    <dbReference type="NCBI Taxonomy" id="490573"/>
    <lineage>
        <taxon>Bacteria</taxon>
        <taxon>Bacillati</taxon>
        <taxon>Actinomycetota</taxon>
        <taxon>Thermoleophilia</taxon>
        <taxon>Solirubrobacterales</taxon>
        <taxon>Solirubrobacteraceae</taxon>
        <taxon>Solirubrobacter</taxon>
    </lineage>
</organism>
<keyword evidence="2" id="KW-1185">Reference proteome</keyword>
<evidence type="ECO:0000313" key="1">
    <source>
        <dbReference type="EMBL" id="MDA0159408.1"/>
    </source>
</evidence>
<proteinExistence type="predicted"/>
<evidence type="ECO:0000313" key="2">
    <source>
        <dbReference type="Proteomes" id="UP001149140"/>
    </source>
</evidence>
<dbReference type="Proteomes" id="UP001149140">
    <property type="component" value="Unassembled WGS sequence"/>
</dbReference>
<dbReference type="AlphaFoldDB" id="A0A9X3MQL9"/>
<dbReference type="EMBL" id="JAPDOD010000002">
    <property type="protein sequence ID" value="MDA0159408.1"/>
    <property type="molecule type" value="Genomic_DNA"/>
</dbReference>
<protein>
    <submittedName>
        <fullName evidence="1">Uncharacterized protein</fullName>
    </submittedName>
</protein>
<accession>A0A9X3MQL9</accession>
<dbReference type="RefSeq" id="WP_270038103.1">
    <property type="nucleotide sequence ID" value="NZ_JAPDOD010000002.1"/>
</dbReference>
<comment type="caution">
    <text evidence="1">The sequence shown here is derived from an EMBL/GenBank/DDBJ whole genome shotgun (WGS) entry which is preliminary data.</text>
</comment>
<sequence length="44" mass="4829">MSGRAGAGAADDFGEHLVRLIFTNEPEDRLREAGRRIAAFADRL</sequence>
<reference evidence="1" key="1">
    <citation type="submission" date="2022-10" db="EMBL/GenBank/DDBJ databases">
        <title>The WGS of Solirubrobacter ginsenosidimutans DSM 21036.</title>
        <authorList>
            <person name="Jiang Z."/>
        </authorList>
    </citation>
    <scope>NUCLEOTIDE SEQUENCE</scope>
    <source>
        <strain evidence="1">DSM 21036</strain>
    </source>
</reference>